<evidence type="ECO:0000256" key="1">
    <source>
        <dbReference type="SAM" id="MobiDB-lite"/>
    </source>
</evidence>
<dbReference type="Proteomes" id="UP000297245">
    <property type="component" value="Unassembled WGS sequence"/>
</dbReference>
<feature type="compositionally biased region" description="Basic residues" evidence="1">
    <location>
        <begin position="116"/>
        <end position="130"/>
    </location>
</feature>
<gene>
    <name evidence="2" type="ORF">K435DRAFT_350877</name>
</gene>
<organism evidence="2 3">
    <name type="scientific">Dendrothele bispora (strain CBS 962.96)</name>
    <dbReference type="NCBI Taxonomy" id="1314807"/>
    <lineage>
        <taxon>Eukaryota</taxon>
        <taxon>Fungi</taxon>
        <taxon>Dikarya</taxon>
        <taxon>Basidiomycota</taxon>
        <taxon>Agaricomycotina</taxon>
        <taxon>Agaricomycetes</taxon>
        <taxon>Agaricomycetidae</taxon>
        <taxon>Agaricales</taxon>
        <taxon>Agaricales incertae sedis</taxon>
        <taxon>Dendrothele</taxon>
    </lineage>
</organism>
<reference evidence="2 3" key="1">
    <citation type="journal article" date="2019" name="Nat. Ecol. Evol.">
        <title>Megaphylogeny resolves global patterns of mushroom evolution.</title>
        <authorList>
            <person name="Varga T."/>
            <person name="Krizsan K."/>
            <person name="Foldi C."/>
            <person name="Dima B."/>
            <person name="Sanchez-Garcia M."/>
            <person name="Sanchez-Ramirez S."/>
            <person name="Szollosi G.J."/>
            <person name="Szarkandi J.G."/>
            <person name="Papp V."/>
            <person name="Albert L."/>
            <person name="Andreopoulos W."/>
            <person name="Angelini C."/>
            <person name="Antonin V."/>
            <person name="Barry K.W."/>
            <person name="Bougher N.L."/>
            <person name="Buchanan P."/>
            <person name="Buyck B."/>
            <person name="Bense V."/>
            <person name="Catcheside P."/>
            <person name="Chovatia M."/>
            <person name="Cooper J."/>
            <person name="Damon W."/>
            <person name="Desjardin D."/>
            <person name="Finy P."/>
            <person name="Geml J."/>
            <person name="Haridas S."/>
            <person name="Hughes K."/>
            <person name="Justo A."/>
            <person name="Karasinski D."/>
            <person name="Kautmanova I."/>
            <person name="Kiss B."/>
            <person name="Kocsube S."/>
            <person name="Kotiranta H."/>
            <person name="LaButti K.M."/>
            <person name="Lechner B.E."/>
            <person name="Liimatainen K."/>
            <person name="Lipzen A."/>
            <person name="Lukacs Z."/>
            <person name="Mihaltcheva S."/>
            <person name="Morgado L.N."/>
            <person name="Niskanen T."/>
            <person name="Noordeloos M.E."/>
            <person name="Ohm R.A."/>
            <person name="Ortiz-Santana B."/>
            <person name="Ovrebo C."/>
            <person name="Racz N."/>
            <person name="Riley R."/>
            <person name="Savchenko A."/>
            <person name="Shiryaev A."/>
            <person name="Soop K."/>
            <person name="Spirin V."/>
            <person name="Szebenyi C."/>
            <person name="Tomsovsky M."/>
            <person name="Tulloss R.E."/>
            <person name="Uehling J."/>
            <person name="Grigoriev I.V."/>
            <person name="Vagvolgyi C."/>
            <person name="Papp T."/>
            <person name="Martin F.M."/>
            <person name="Miettinen O."/>
            <person name="Hibbett D.S."/>
            <person name="Nagy L.G."/>
        </authorList>
    </citation>
    <scope>NUCLEOTIDE SEQUENCE [LARGE SCALE GENOMIC DNA]</scope>
    <source>
        <strain evidence="2 3">CBS 962.96</strain>
    </source>
</reference>
<feature type="compositionally biased region" description="Polar residues" evidence="1">
    <location>
        <begin position="138"/>
        <end position="147"/>
    </location>
</feature>
<accession>A0A4S8MJI6</accession>
<sequence length="168" mass="19549">MKRPSPLEVLEEGALSVVMLSSTIQLEFLVQNHVNKTDPLPQLLMMMKLPHRLQMTVTVHHPRTDLSSEKVWHSPRTNSVLCLVLLPKSIHTSLLCLGPQDRERGHFYLAKQCKEPKHKRNTKRERKRKPTLIMRPTQDVSGSKTTNPPRLSPLRTRRHHLHRELHLL</sequence>
<evidence type="ECO:0000313" key="2">
    <source>
        <dbReference type="EMBL" id="THV02354.1"/>
    </source>
</evidence>
<name>A0A4S8MJI6_DENBC</name>
<proteinExistence type="predicted"/>
<dbReference type="EMBL" id="ML179077">
    <property type="protein sequence ID" value="THV02354.1"/>
    <property type="molecule type" value="Genomic_DNA"/>
</dbReference>
<keyword evidence="3" id="KW-1185">Reference proteome</keyword>
<protein>
    <submittedName>
        <fullName evidence="2">Uncharacterized protein</fullName>
    </submittedName>
</protein>
<feature type="region of interest" description="Disordered" evidence="1">
    <location>
        <begin position="115"/>
        <end position="158"/>
    </location>
</feature>
<dbReference type="AlphaFoldDB" id="A0A4S8MJI6"/>
<evidence type="ECO:0000313" key="3">
    <source>
        <dbReference type="Proteomes" id="UP000297245"/>
    </source>
</evidence>